<proteinExistence type="predicted"/>
<evidence type="ECO:0000313" key="1">
    <source>
        <dbReference type="EMBL" id="JAH12137.1"/>
    </source>
</evidence>
<dbReference type="EMBL" id="GBXM01096440">
    <property type="protein sequence ID" value="JAH12137.1"/>
    <property type="molecule type" value="Transcribed_RNA"/>
</dbReference>
<reference evidence="1" key="1">
    <citation type="submission" date="2014-11" db="EMBL/GenBank/DDBJ databases">
        <authorList>
            <person name="Amaro Gonzalez C."/>
        </authorList>
    </citation>
    <scope>NUCLEOTIDE SEQUENCE</scope>
</reference>
<sequence>MRKASCLKTQETMNKDFICPHLPPAPKVDLKGLGGGL</sequence>
<name>A0A0E9Q6H3_ANGAN</name>
<dbReference type="AlphaFoldDB" id="A0A0E9Q6H3"/>
<organism evidence="1">
    <name type="scientific">Anguilla anguilla</name>
    <name type="common">European freshwater eel</name>
    <name type="synonym">Muraena anguilla</name>
    <dbReference type="NCBI Taxonomy" id="7936"/>
    <lineage>
        <taxon>Eukaryota</taxon>
        <taxon>Metazoa</taxon>
        <taxon>Chordata</taxon>
        <taxon>Craniata</taxon>
        <taxon>Vertebrata</taxon>
        <taxon>Euteleostomi</taxon>
        <taxon>Actinopterygii</taxon>
        <taxon>Neopterygii</taxon>
        <taxon>Teleostei</taxon>
        <taxon>Anguilliformes</taxon>
        <taxon>Anguillidae</taxon>
        <taxon>Anguilla</taxon>
    </lineage>
</organism>
<accession>A0A0E9Q6H3</accession>
<protein>
    <submittedName>
        <fullName evidence="1">Uncharacterized protein</fullName>
    </submittedName>
</protein>
<reference evidence="1" key="2">
    <citation type="journal article" date="2015" name="Fish Shellfish Immunol.">
        <title>Early steps in the European eel (Anguilla anguilla)-Vibrio vulnificus interaction in the gills: Role of the RtxA13 toxin.</title>
        <authorList>
            <person name="Callol A."/>
            <person name="Pajuelo D."/>
            <person name="Ebbesson L."/>
            <person name="Teles M."/>
            <person name="MacKenzie S."/>
            <person name="Amaro C."/>
        </authorList>
    </citation>
    <scope>NUCLEOTIDE SEQUENCE</scope>
</reference>